<dbReference type="Proteomes" id="UP001214854">
    <property type="component" value="Unassembled WGS sequence"/>
</dbReference>
<gene>
    <name evidence="2" type="ORF">PQU92_03565</name>
</gene>
<comment type="caution">
    <text evidence="2">The sequence shown here is derived from an EMBL/GenBank/DDBJ whole genome shotgun (WGS) entry which is preliminary data.</text>
</comment>
<protein>
    <recommendedName>
        <fullName evidence="4">DUF2244 domain-containing protein</fullName>
    </recommendedName>
</protein>
<name>A0ABT5HQJ2_9CAUL</name>
<organism evidence="2 3">
    <name type="scientific">Asticcacaulis aquaticus</name>
    <dbReference type="NCBI Taxonomy" id="2984212"/>
    <lineage>
        <taxon>Bacteria</taxon>
        <taxon>Pseudomonadati</taxon>
        <taxon>Pseudomonadota</taxon>
        <taxon>Alphaproteobacteria</taxon>
        <taxon>Caulobacterales</taxon>
        <taxon>Caulobacteraceae</taxon>
        <taxon>Asticcacaulis</taxon>
    </lineage>
</organism>
<dbReference type="EMBL" id="JAQQKX010000002">
    <property type="protein sequence ID" value="MDC7682337.1"/>
    <property type="molecule type" value="Genomic_DNA"/>
</dbReference>
<dbReference type="RefSeq" id="WP_272746830.1">
    <property type="nucleotide sequence ID" value="NZ_JAQQKX010000002.1"/>
</dbReference>
<evidence type="ECO:0000256" key="1">
    <source>
        <dbReference type="SAM" id="Phobius"/>
    </source>
</evidence>
<keyword evidence="1" id="KW-0472">Membrane</keyword>
<accession>A0ABT5HQJ2</accession>
<evidence type="ECO:0008006" key="4">
    <source>
        <dbReference type="Google" id="ProtNLM"/>
    </source>
</evidence>
<feature type="transmembrane region" description="Helical" evidence="1">
    <location>
        <begin position="55"/>
        <end position="75"/>
    </location>
</feature>
<keyword evidence="1" id="KW-0812">Transmembrane</keyword>
<sequence length="157" mass="18000">MTPRKAPLFRHLMPIAGWVFMGVWLSMLSLFTWLFLRDGGFHQFPAEIELGIMGLFWLFGIGGGGQFFDLPIVWLKMDGNYLRVRRQWLLTAKTTMIPLDAVPSPILRESRDESEPYFHCVLTLSEGDSVVFSEHRDRQDAENALAHFRDAVSQGQV</sequence>
<evidence type="ECO:0000313" key="2">
    <source>
        <dbReference type="EMBL" id="MDC7682337.1"/>
    </source>
</evidence>
<keyword evidence="3" id="KW-1185">Reference proteome</keyword>
<evidence type="ECO:0000313" key="3">
    <source>
        <dbReference type="Proteomes" id="UP001214854"/>
    </source>
</evidence>
<keyword evidence="1" id="KW-1133">Transmembrane helix</keyword>
<feature type="transmembrane region" description="Helical" evidence="1">
    <location>
        <begin position="12"/>
        <end position="35"/>
    </location>
</feature>
<proteinExistence type="predicted"/>
<reference evidence="2 3" key="1">
    <citation type="submission" date="2023-01" db="EMBL/GenBank/DDBJ databases">
        <title>Novel species of the genus Asticcacaulis isolated from rivers.</title>
        <authorList>
            <person name="Lu H."/>
        </authorList>
    </citation>
    <scope>NUCLEOTIDE SEQUENCE [LARGE SCALE GENOMIC DNA]</scope>
    <source>
        <strain evidence="2 3">BYS171W</strain>
    </source>
</reference>